<dbReference type="RefSeq" id="WP_091242804.1">
    <property type="nucleotide sequence ID" value="NZ_FNAG01000006.1"/>
</dbReference>
<evidence type="ECO:0000256" key="4">
    <source>
        <dbReference type="ARBA" id="ARBA00022692"/>
    </source>
</evidence>
<evidence type="ECO:0000256" key="8">
    <source>
        <dbReference type="ARBA" id="ARBA00023136"/>
    </source>
</evidence>
<dbReference type="InterPro" id="IPR027417">
    <property type="entry name" value="P-loop_NTPase"/>
</dbReference>
<accession>A0A1G6XAW2</accession>
<dbReference type="InterPro" id="IPR000515">
    <property type="entry name" value="MetI-like"/>
</dbReference>
<keyword evidence="7 9" id="KW-1133">Transmembrane helix</keyword>
<dbReference type="InterPro" id="IPR017871">
    <property type="entry name" value="ABC_transporter-like_CS"/>
</dbReference>
<evidence type="ECO:0000259" key="12">
    <source>
        <dbReference type="PROSITE" id="PS50928"/>
    </source>
</evidence>
<keyword evidence="14" id="KW-1185">Reference proteome</keyword>
<organism evidence="13 14">
    <name type="scientific">Aquimonas voraii</name>
    <dbReference type="NCBI Taxonomy" id="265719"/>
    <lineage>
        <taxon>Bacteria</taxon>
        <taxon>Pseudomonadati</taxon>
        <taxon>Pseudomonadota</taxon>
        <taxon>Gammaproteobacteria</taxon>
        <taxon>Lysobacterales</taxon>
        <taxon>Lysobacteraceae</taxon>
        <taxon>Aquimonas</taxon>
    </lineage>
</organism>
<dbReference type="InterPro" id="IPR013563">
    <property type="entry name" value="Oligopep_ABC_C"/>
</dbReference>
<dbReference type="InterPro" id="IPR035906">
    <property type="entry name" value="MetI-like_sf"/>
</dbReference>
<comment type="similarity">
    <text evidence="2">Belongs to the ABC transporter superfamily.</text>
</comment>
<dbReference type="PANTHER" id="PTHR43776:SF7">
    <property type="entry name" value="D,D-DIPEPTIDE TRANSPORT ATP-BINDING PROTEIN DDPF-RELATED"/>
    <property type="match status" value="1"/>
</dbReference>
<feature type="transmembrane region" description="Helical" evidence="9">
    <location>
        <begin position="85"/>
        <end position="108"/>
    </location>
</feature>
<feature type="region of interest" description="Disordered" evidence="10">
    <location>
        <begin position="450"/>
        <end position="474"/>
    </location>
</feature>
<dbReference type="GO" id="GO:0055085">
    <property type="term" value="P:transmembrane transport"/>
    <property type="evidence" value="ECO:0007669"/>
    <property type="project" value="InterPro"/>
</dbReference>
<dbReference type="CDD" id="cd03257">
    <property type="entry name" value="ABC_NikE_OppD_transporters"/>
    <property type="match status" value="1"/>
</dbReference>
<feature type="transmembrane region" description="Helical" evidence="9">
    <location>
        <begin position="120"/>
        <end position="138"/>
    </location>
</feature>
<evidence type="ECO:0000259" key="11">
    <source>
        <dbReference type="PROSITE" id="PS50893"/>
    </source>
</evidence>
<dbReference type="SUPFAM" id="SSF161098">
    <property type="entry name" value="MetI-like"/>
    <property type="match status" value="1"/>
</dbReference>
<dbReference type="Gene3D" id="3.40.50.300">
    <property type="entry name" value="P-loop containing nucleotide triphosphate hydrolases"/>
    <property type="match status" value="2"/>
</dbReference>
<dbReference type="Pfam" id="PF00528">
    <property type="entry name" value="BPD_transp_1"/>
    <property type="match status" value="1"/>
</dbReference>
<dbReference type="PROSITE" id="PS50893">
    <property type="entry name" value="ABC_TRANSPORTER_2"/>
    <property type="match status" value="2"/>
</dbReference>
<proteinExistence type="inferred from homology"/>
<evidence type="ECO:0000313" key="13">
    <source>
        <dbReference type="EMBL" id="SDD74983.1"/>
    </source>
</evidence>
<dbReference type="AlphaFoldDB" id="A0A1G6XAW2"/>
<keyword evidence="5" id="KW-0547">Nucleotide-binding</keyword>
<dbReference type="GO" id="GO:0015833">
    <property type="term" value="P:peptide transport"/>
    <property type="evidence" value="ECO:0007669"/>
    <property type="project" value="InterPro"/>
</dbReference>
<evidence type="ECO:0000256" key="9">
    <source>
        <dbReference type="RuleBase" id="RU363032"/>
    </source>
</evidence>
<keyword evidence="3 9" id="KW-0813">Transport</keyword>
<dbReference type="InterPro" id="IPR003439">
    <property type="entry name" value="ABC_transporter-like_ATP-bd"/>
</dbReference>
<dbReference type="PROSITE" id="PS00211">
    <property type="entry name" value="ABC_TRANSPORTER_1"/>
    <property type="match status" value="2"/>
</dbReference>
<dbReference type="GO" id="GO:0005524">
    <property type="term" value="F:ATP binding"/>
    <property type="evidence" value="ECO:0007669"/>
    <property type="project" value="UniProtKB-KW"/>
</dbReference>
<dbReference type="OrthoDB" id="9784450at2"/>
<name>A0A1G6XAW2_9GAMM</name>
<dbReference type="InterPro" id="IPR050319">
    <property type="entry name" value="ABC_transp_ATP-bind"/>
</dbReference>
<dbReference type="Pfam" id="PF08352">
    <property type="entry name" value="oligo_HPY"/>
    <property type="match status" value="1"/>
</dbReference>
<dbReference type="SMART" id="SM00382">
    <property type="entry name" value="AAA"/>
    <property type="match status" value="2"/>
</dbReference>
<dbReference type="Pfam" id="PF00005">
    <property type="entry name" value="ABC_tran"/>
    <property type="match status" value="2"/>
</dbReference>
<comment type="subcellular location">
    <subcellularLocation>
        <location evidence="1 9">Cell membrane</location>
        <topology evidence="1 9">Multi-pass membrane protein</topology>
    </subcellularLocation>
</comment>
<feature type="domain" description="ABC transporter" evidence="11">
    <location>
        <begin position="641"/>
        <end position="880"/>
    </location>
</feature>
<keyword evidence="8 9" id="KW-0472">Membrane</keyword>
<feature type="domain" description="ABC transporter" evidence="11">
    <location>
        <begin position="313"/>
        <end position="590"/>
    </location>
</feature>
<evidence type="ECO:0000256" key="2">
    <source>
        <dbReference type="ARBA" id="ARBA00005417"/>
    </source>
</evidence>
<dbReference type="InterPro" id="IPR003593">
    <property type="entry name" value="AAA+_ATPase"/>
</dbReference>
<evidence type="ECO:0000256" key="3">
    <source>
        <dbReference type="ARBA" id="ARBA00022448"/>
    </source>
</evidence>
<dbReference type="GO" id="GO:0005886">
    <property type="term" value="C:plasma membrane"/>
    <property type="evidence" value="ECO:0007669"/>
    <property type="project" value="UniProtKB-SubCell"/>
</dbReference>
<evidence type="ECO:0000313" key="14">
    <source>
        <dbReference type="Proteomes" id="UP000199603"/>
    </source>
</evidence>
<evidence type="ECO:0000256" key="10">
    <source>
        <dbReference type="SAM" id="MobiDB-lite"/>
    </source>
</evidence>
<evidence type="ECO:0000256" key="7">
    <source>
        <dbReference type="ARBA" id="ARBA00022989"/>
    </source>
</evidence>
<feature type="compositionally biased region" description="Low complexity" evidence="10">
    <location>
        <begin position="450"/>
        <end position="459"/>
    </location>
</feature>
<dbReference type="SUPFAM" id="SSF52540">
    <property type="entry name" value="P-loop containing nucleoside triphosphate hydrolases"/>
    <property type="match status" value="2"/>
</dbReference>
<feature type="transmembrane region" description="Helical" evidence="9">
    <location>
        <begin position="23"/>
        <end position="41"/>
    </location>
</feature>
<feature type="domain" description="ABC transmembrane type-1" evidence="12">
    <location>
        <begin position="81"/>
        <end position="270"/>
    </location>
</feature>
<evidence type="ECO:0000256" key="1">
    <source>
        <dbReference type="ARBA" id="ARBA00004651"/>
    </source>
</evidence>
<reference evidence="13 14" key="1">
    <citation type="submission" date="2016-10" db="EMBL/GenBank/DDBJ databases">
        <authorList>
            <person name="de Groot N.N."/>
        </authorList>
    </citation>
    <scope>NUCLEOTIDE SEQUENCE [LARGE SCALE GENOMIC DNA]</scope>
    <source>
        <strain evidence="13 14">DSM 16957</strain>
    </source>
</reference>
<keyword evidence="6" id="KW-0067">ATP-binding</keyword>
<sequence length="900" mass="95167">MTVDALPLPAQRSALASPPVRRLLWLLGVLAVLGLVGPLITGSEAAWKPDWEALSEPPSWQHWLGTDAIGRDVLARSLMGLRMSLLIGVCATFVALLIGLAYGAWAGLSGGRSERLMMRALDVLSALPFLLLVILLLALFERSLWLLLAAIAGQAWIDLARVMRAEAARLRDSGFVLAARAAGAGRLDLLRRHVIPNLLPLALVYAGLIAANVVLIESFLGFLGLGLSEPWAGLGALLGEGAQELDTAPWVLMGPALLLCALLLTFQRLGEALRDALDPRLVDAAPQASASGESRIEPSADAKLHTSDADTAIAVEDLTITLPDGRAIGPLSFALARGACLGLIGGSGSGKSLSALALTGLLPRGLRAQGRLQLGDRCIDLAEPLPTGLRGRAIGMVFQDPLASLHPLRTVGSQLRESLLQLRGLRGAALESAARAALIEVGLGEGAAGDAAEPGASAHASHEPTAGKASSREAHGRTVERFLQALPRQLSGGQRQRVMIALALCGQPQLLICDEATSALDLLSQHEVLELLEQLRRERGLALLFIGHDLDVVARLADQLCVLERGCVVEQGRTTDVLAKPQAGYTQRLLAARDAGAAPERHIRAQGSPAAAHADDHPRTPTAASVSSLPPTVAEVTSPLLRLRGFGLRYPRAERAAVRGVALALARGECLAVLGASGSGKSSLVRGLLQLTEARIEGEAWLQDAPLHALRGAALRRLRPRAQIVFQDPYSSLDPRQRIADLLAEPLSLHGRRCTRDRLVQALNEVGLESDALERYPHAFSGGQRQRIAIARALMLEPALLVCDEAVSALDAISRRQVLDLLRDLQRARGLSLLFITHDPGAAAALAQRCAVMFAGRVVEVGPTASLLSTPRHAHTQALIGAWRALQAPGRSSAAVTLAP</sequence>
<gene>
    <name evidence="13" type="ORF">SAMN04488509_106121</name>
</gene>
<dbReference type="Gene3D" id="1.10.3720.10">
    <property type="entry name" value="MetI-like"/>
    <property type="match status" value="1"/>
</dbReference>
<evidence type="ECO:0000256" key="6">
    <source>
        <dbReference type="ARBA" id="ARBA00022840"/>
    </source>
</evidence>
<keyword evidence="4 9" id="KW-0812">Transmembrane</keyword>
<dbReference type="STRING" id="265719.SAMN04488509_106121"/>
<feature type="transmembrane region" description="Helical" evidence="9">
    <location>
        <begin position="198"/>
        <end position="227"/>
    </location>
</feature>
<dbReference type="CDD" id="cd06261">
    <property type="entry name" value="TM_PBP2"/>
    <property type="match status" value="1"/>
</dbReference>
<dbReference type="GO" id="GO:0016887">
    <property type="term" value="F:ATP hydrolysis activity"/>
    <property type="evidence" value="ECO:0007669"/>
    <property type="project" value="InterPro"/>
</dbReference>
<evidence type="ECO:0000256" key="5">
    <source>
        <dbReference type="ARBA" id="ARBA00022741"/>
    </source>
</evidence>
<dbReference type="Proteomes" id="UP000199603">
    <property type="component" value="Unassembled WGS sequence"/>
</dbReference>
<dbReference type="PANTHER" id="PTHR43776">
    <property type="entry name" value="TRANSPORT ATP-BINDING PROTEIN"/>
    <property type="match status" value="1"/>
</dbReference>
<feature type="region of interest" description="Disordered" evidence="10">
    <location>
        <begin position="601"/>
        <end position="630"/>
    </location>
</feature>
<comment type="similarity">
    <text evidence="9">Belongs to the binding-protein-dependent transport system permease family.</text>
</comment>
<protein>
    <submittedName>
        <fullName evidence="13">Peptide/nickel transport system permease protein</fullName>
    </submittedName>
</protein>
<dbReference type="PROSITE" id="PS50928">
    <property type="entry name" value="ABC_TM1"/>
    <property type="match status" value="1"/>
</dbReference>
<dbReference type="EMBL" id="FNAG01000006">
    <property type="protein sequence ID" value="SDD74983.1"/>
    <property type="molecule type" value="Genomic_DNA"/>
</dbReference>